<comment type="caution">
    <text evidence="3">The sequence shown here is derived from an EMBL/GenBank/DDBJ whole genome shotgun (WGS) entry which is preliminary data.</text>
</comment>
<proteinExistence type="predicted"/>
<dbReference type="CDD" id="cd00093">
    <property type="entry name" value="HTH_XRE"/>
    <property type="match status" value="1"/>
</dbReference>
<dbReference type="Gene3D" id="1.10.260.40">
    <property type="entry name" value="lambda repressor-like DNA-binding domains"/>
    <property type="match status" value="1"/>
</dbReference>
<dbReference type="EMBL" id="JAMQPL010000044">
    <property type="protein sequence ID" value="MCW7532357.1"/>
    <property type="molecule type" value="Genomic_DNA"/>
</dbReference>
<dbReference type="SUPFAM" id="SSF47413">
    <property type="entry name" value="lambda repressor-like DNA-binding domains"/>
    <property type="match status" value="1"/>
</dbReference>
<evidence type="ECO:0000313" key="5">
    <source>
        <dbReference type="Proteomes" id="UP001208912"/>
    </source>
</evidence>
<evidence type="ECO:0000313" key="4">
    <source>
        <dbReference type="Proteomes" id="UP001208540"/>
    </source>
</evidence>
<organism evidence="3 4">
    <name type="scientific">Leptospira soteropolitanensis</name>
    <dbReference type="NCBI Taxonomy" id="2950025"/>
    <lineage>
        <taxon>Bacteria</taxon>
        <taxon>Pseudomonadati</taxon>
        <taxon>Spirochaetota</taxon>
        <taxon>Spirochaetia</taxon>
        <taxon>Leptospirales</taxon>
        <taxon>Leptospiraceae</taxon>
        <taxon>Leptospira</taxon>
    </lineage>
</organism>
<protein>
    <submittedName>
        <fullName evidence="3">Helix-turn-helix transcriptional regulator</fullName>
    </submittedName>
</protein>
<dbReference type="RefSeq" id="WP_020778296.1">
    <property type="nucleotide sequence ID" value="NZ_JAMQPL010000044.1"/>
</dbReference>
<evidence type="ECO:0000313" key="2">
    <source>
        <dbReference type="EMBL" id="MCW7528493.1"/>
    </source>
</evidence>
<dbReference type="InterPro" id="IPR010982">
    <property type="entry name" value="Lambda_DNA-bd_dom_sf"/>
</dbReference>
<dbReference type="AlphaFoldDB" id="A0AAW5VQQ1"/>
<evidence type="ECO:0000313" key="3">
    <source>
        <dbReference type="EMBL" id="MCW7532357.1"/>
    </source>
</evidence>
<sequence>MKNKKKYSDFFESAKKTMSPETIERAKNKANKIIFSMKLAELRKQSGVKQTEIEGFSQTSISRIEGREDIKLSTLVDYIHALGMEIEIKVINKKKKTQNKEILLMKA</sequence>
<feature type="domain" description="HTH cro/C1-type" evidence="1">
    <location>
        <begin position="38"/>
        <end position="89"/>
    </location>
</feature>
<dbReference type="SMART" id="SM00530">
    <property type="entry name" value="HTH_XRE"/>
    <property type="match status" value="1"/>
</dbReference>
<evidence type="ECO:0000259" key="1">
    <source>
        <dbReference type="SMART" id="SM00530"/>
    </source>
</evidence>
<dbReference type="EMBL" id="JAMQPM010000043">
    <property type="protein sequence ID" value="MCW7528493.1"/>
    <property type="molecule type" value="Genomic_DNA"/>
</dbReference>
<keyword evidence="5" id="KW-1185">Reference proteome</keyword>
<dbReference type="InterPro" id="IPR001387">
    <property type="entry name" value="Cro/C1-type_HTH"/>
</dbReference>
<dbReference type="Proteomes" id="UP001208540">
    <property type="component" value="Unassembled WGS sequence"/>
</dbReference>
<gene>
    <name evidence="2" type="ORF">ND861_19205</name>
    <name evidence="3" type="ORF">ND862_19225</name>
</gene>
<accession>A0AAW5VQQ1</accession>
<reference evidence="3 5" key="1">
    <citation type="submission" date="2022-06" db="EMBL/GenBank/DDBJ databases">
        <title>Leptospira isolates from biofilms formed at urban environments.</title>
        <authorList>
            <person name="Ribeiro P.S."/>
            <person name="Sousa T."/>
            <person name="Carvalho N."/>
            <person name="Aburjaile F."/>
            <person name="Neves F."/>
            <person name="Oliveira D."/>
            <person name="Blanco L."/>
            <person name="Lima J."/>
            <person name="Costa F."/>
            <person name="Brenig B."/>
            <person name="Soares S."/>
            <person name="Ramos R."/>
            <person name="Goes-Neto A."/>
            <person name="Matiuzzi M."/>
            <person name="Azevedo V."/>
            <person name="Ristow P."/>
        </authorList>
    </citation>
    <scope>NUCLEOTIDE SEQUENCE</scope>
    <source>
        <strain evidence="2 5">VSF19</strain>
        <strain evidence="3">VSF20</strain>
    </source>
</reference>
<dbReference type="GO" id="GO:0003677">
    <property type="term" value="F:DNA binding"/>
    <property type="evidence" value="ECO:0007669"/>
    <property type="project" value="InterPro"/>
</dbReference>
<name>A0AAW5VQQ1_9LEPT</name>
<dbReference type="Proteomes" id="UP001208912">
    <property type="component" value="Unassembled WGS sequence"/>
</dbReference>